<dbReference type="InterPro" id="IPR013320">
    <property type="entry name" value="ConA-like_dom_sf"/>
</dbReference>
<keyword evidence="2 3" id="KW-0430">Lectin</keyword>
<comment type="subunit">
    <text evidence="1">Homodimer.</text>
</comment>
<dbReference type="Pfam" id="PF00337">
    <property type="entry name" value="Gal-bind_lectin"/>
    <property type="match status" value="1"/>
</dbReference>
<dbReference type="OrthoDB" id="8443340at2759"/>
<evidence type="ECO:0000259" key="4">
    <source>
        <dbReference type="PROSITE" id="PS51304"/>
    </source>
</evidence>
<dbReference type="AlphaFoldDB" id="A0A9Q1EVH1"/>
<evidence type="ECO:0000313" key="6">
    <source>
        <dbReference type="Proteomes" id="UP001152622"/>
    </source>
</evidence>
<evidence type="ECO:0000256" key="3">
    <source>
        <dbReference type="RuleBase" id="RU102079"/>
    </source>
</evidence>
<dbReference type="GO" id="GO:0043236">
    <property type="term" value="F:laminin binding"/>
    <property type="evidence" value="ECO:0007669"/>
    <property type="project" value="TreeGrafter"/>
</dbReference>
<dbReference type="PROSITE" id="PS51304">
    <property type="entry name" value="GALECTIN"/>
    <property type="match status" value="1"/>
</dbReference>
<dbReference type="Gene3D" id="2.60.120.200">
    <property type="match status" value="1"/>
</dbReference>
<dbReference type="SUPFAM" id="SSF49899">
    <property type="entry name" value="Concanavalin A-like lectins/glucanases"/>
    <property type="match status" value="1"/>
</dbReference>
<dbReference type="GO" id="GO:0016936">
    <property type="term" value="F:galactoside binding"/>
    <property type="evidence" value="ECO:0007669"/>
    <property type="project" value="TreeGrafter"/>
</dbReference>
<comment type="caution">
    <text evidence="5">The sequence shown here is derived from an EMBL/GenBank/DDBJ whole genome shotgun (WGS) entry which is preliminary data.</text>
</comment>
<dbReference type="GO" id="GO:0005615">
    <property type="term" value="C:extracellular space"/>
    <property type="evidence" value="ECO:0007669"/>
    <property type="project" value="TreeGrafter"/>
</dbReference>
<evidence type="ECO:0000313" key="5">
    <source>
        <dbReference type="EMBL" id="KAJ8345804.1"/>
    </source>
</evidence>
<accession>A0A9Q1EVH1</accession>
<dbReference type="GO" id="GO:0030246">
    <property type="term" value="F:carbohydrate binding"/>
    <property type="evidence" value="ECO:0007669"/>
    <property type="project" value="UniProtKB-UniRule"/>
</dbReference>
<protein>
    <recommendedName>
        <fullName evidence="3">Galectin</fullName>
    </recommendedName>
</protein>
<dbReference type="SMART" id="SM00276">
    <property type="entry name" value="GLECT"/>
    <property type="match status" value="1"/>
</dbReference>
<dbReference type="InterPro" id="IPR044156">
    <property type="entry name" value="Galectin-like"/>
</dbReference>
<name>A0A9Q1EVH1_SYNKA</name>
<dbReference type="InterPro" id="IPR001079">
    <property type="entry name" value="Galectin_CRD"/>
</dbReference>
<evidence type="ECO:0000256" key="2">
    <source>
        <dbReference type="ARBA" id="ARBA00022734"/>
    </source>
</evidence>
<keyword evidence="6" id="KW-1185">Reference proteome</keyword>
<dbReference type="SMART" id="SM00908">
    <property type="entry name" value="Gal-bind_lectin"/>
    <property type="match status" value="1"/>
</dbReference>
<dbReference type="FunFam" id="2.60.120.200:FF:000021">
    <property type="entry name" value="Galectin"/>
    <property type="match status" value="1"/>
</dbReference>
<dbReference type="CDD" id="cd00070">
    <property type="entry name" value="GLECT"/>
    <property type="match status" value="1"/>
</dbReference>
<gene>
    <name evidence="5" type="ORF">SKAU_G00299970</name>
</gene>
<dbReference type="PANTHER" id="PTHR11346">
    <property type="entry name" value="GALECTIN"/>
    <property type="match status" value="1"/>
</dbReference>
<dbReference type="Proteomes" id="UP001152622">
    <property type="component" value="Chromosome 12"/>
</dbReference>
<sequence length="134" mass="14925">MTAVVVKNMSFKAGQTLTIKGVPNADATNFAINVGHEQDIALHMNPRFDAHGDQRTIVCNSYQGGKWCEEVRDAANFPFQAGKEFKILVTFNAKEFQVTLSDGSVVRFPNRPGDSKYRNMKFEGDARILGIEIK</sequence>
<organism evidence="5 6">
    <name type="scientific">Synaphobranchus kaupii</name>
    <name type="common">Kaup's arrowtooth eel</name>
    <dbReference type="NCBI Taxonomy" id="118154"/>
    <lineage>
        <taxon>Eukaryota</taxon>
        <taxon>Metazoa</taxon>
        <taxon>Chordata</taxon>
        <taxon>Craniata</taxon>
        <taxon>Vertebrata</taxon>
        <taxon>Euteleostomi</taxon>
        <taxon>Actinopterygii</taxon>
        <taxon>Neopterygii</taxon>
        <taxon>Teleostei</taxon>
        <taxon>Anguilliformes</taxon>
        <taxon>Synaphobranchidae</taxon>
        <taxon>Synaphobranchus</taxon>
    </lineage>
</organism>
<dbReference type="PANTHER" id="PTHR11346:SF112">
    <property type="entry name" value="GALECTIN"/>
    <property type="match status" value="1"/>
</dbReference>
<dbReference type="EMBL" id="JAINUF010000012">
    <property type="protein sequence ID" value="KAJ8345804.1"/>
    <property type="molecule type" value="Genomic_DNA"/>
</dbReference>
<feature type="domain" description="Galectin" evidence="4">
    <location>
        <begin position="3"/>
        <end position="134"/>
    </location>
</feature>
<proteinExistence type="predicted"/>
<reference evidence="5" key="1">
    <citation type="journal article" date="2023" name="Science">
        <title>Genome structures resolve the early diversification of teleost fishes.</title>
        <authorList>
            <person name="Parey E."/>
            <person name="Louis A."/>
            <person name="Montfort J."/>
            <person name="Bouchez O."/>
            <person name="Roques C."/>
            <person name="Iampietro C."/>
            <person name="Lluch J."/>
            <person name="Castinel A."/>
            <person name="Donnadieu C."/>
            <person name="Desvignes T."/>
            <person name="Floi Bucao C."/>
            <person name="Jouanno E."/>
            <person name="Wen M."/>
            <person name="Mejri S."/>
            <person name="Dirks R."/>
            <person name="Jansen H."/>
            <person name="Henkel C."/>
            <person name="Chen W.J."/>
            <person name="Zahm M."/>
            <person name="Cabau C."/>
            <person name="Klopp C."/>
            <person name="Thompson A.W."/>
            <person name="Robinson-Rechavi M."/>
            <person name="Braasch I."/>
            <person name="Lecointre G."/>
            <person name="Bobe J."/>
            <person name="Postlethwait J.H."/>
            <person name="Berthelot C."/>
            <person name="Roest Crollius H."/>
            <person name="Guiguen Y."/>
        </authorList>
    </citation>
    <scope>NUCLEOTIDE SEQUENCE</scope>
    <source>
        <strain evidence="5">WJC10195</strain>
    </source>
</reference>
<evidence type="ECO:0000256" key="1">
    <source>
        <dbReference type="ARBA" id="ARBA00011738"/>
    </source>
</evidence>